<protein>
    <submittedName>
        <fullName evidence="1">Uncharacterized protein</fullName>
    </submittedName>
</protein>
<dbReference type="AlphaFoldDB" id="U9UAW7"/>
<gene>
    <name evidence="1" type="ORF">GLOINDRAFT_22388</name>
</gene>
<dbReference type="HOGENOM" id="CLU_3051487_0_0_1"/>
<organism evidence="1">
    <name type="scientific">Rhizophagus irregularis (strain DAOM 181602 / DAOM 197198 / MUCL 43194)</name>
    <name type="common">Arbuscular mycorrhizal fungus</name>
    <name type="synonym">Glomus intraradices</name>
    <dbReference type="NCBI Taxonomy" id="747089"/>
    <lineage>
        <taxon>Eukaryota</taxon>
        <taxon>Fungi</taxon>
        <taxon>Fungi incertae sedis</taxon>
        <taxon>Mucoromycota</taxon>
        <taxon>Glomeromycotina</taxon>
        <taxon>Glomeromycetes</taxon>
        <taxon>Glomerales</taxon>
        <taxon>Glomeraceae</taxon>
        <taxon>Rhizophagus</taxon>
    </lineage>
</organism>
<reference evidence="1" key="1">
    <citation type="submission" date="2013-07" db="EMBL/GenBank/DDBJ databases">
        <title>The genome of an arbuscular mycorrhizal fungus provides insights into the evolution of the oldest plant symbiosis.</title>
        <authorList>
            <consortium name="DOE Joint Genome Institute"/>
            <person name="Tisserant E."/>
            <person name="Malbreil M."/>
            <person name="Kuo A."/>
            <person name="Kohler A."/>
            <person name="Symeonidi A."/>
            <person name="Balestrini R."/>
            <person name="Charron P."/>
            <person name="Duensing N."/>
            <person name="Frei-dit-Frey N."/>
            <person name="Gianinazzi-Pearson V."/>
            <person name="Gilbert B."/>
            <person name="Handa Y."/>
            <person name="Hijri M."/>
            <person name="Kaul R."/>
            <person name="Kawaguchi M."/>
            <person name="Krajinski F."/>
            <person name="Lammers P."/>
            <person name="Lapierre D."/>
            <person name="Masclaux F.G."/>
            <person name="Murat C."/>
            <person name="Morin E."/>
            <person name="Ndikumana S."/>
            <person name="Pagni M."/>
            <person name="Petitpierre D."/>
            <person name="Requena N."/>
            <person name="Rosikiewicz P."/>
            <person name="Riley R."/>
            <person name="Saito K."/>
            <person name="San Clemente H."/>
            <person name="Shapiro H."/>
            <person name="van Tuinen D."/>
            <person name="Becard G."/>
            <person name="Bonfante P."/>
            <person name="Paszkowski U."/>
            <person name="Shachar-Hill Y."/>
            <person name="Young J.P."/>
            <person name="Sanders I.R."/>
            <person name="Henrissat B."/>
            <person name="Rensing S.A."/>
            <person name="Grigoriev I.V."/>
            <person name="Corradi N."/>
            <person name="Roux C."/>
            <person name="Martin F."/>
        </authorList>
    </citation>
    <scope>NUCLEOTIDE SEQUENCE</scope>
    <source>
        <strain evidence="1">DAOM 197198</strain>
    </source>
</reference>
<sequence length="54" mass="6203">MKNMNIFVISSKRILYYLGYQVEVLGVSYANMYLLQSNAGITILAGIKKFWPEL</sequence>
<name>U9UAW7_RHIID</name>
<evidence type="ECO:0000313" key="1">
    <source>
        <dbReference type="EMBL" id="ESA16837.1"/>
    </source>
</evidence>
<proteinExistence type="predicted"/>
<dbReference type="EMBL" id="KI280686">
    <property type="protein sequence ID" value="ESA16837.1"/>
    <property type="molecule type" value="Genomic_DNA"/>
</dbReference>
<accession>U9UAW7</accession>